<dbReference type="InterPro" id="IPR033434">
    <property type="entry name" value="MucB/RseB_N"/>
</dbReference>
<dbReference type="Gene3D" id="2.50.20.10">
    <property type="entry name" value="Lipoprotein localisation LolA/LolB/LppX"/>
    <property type="match status" value="1"/>
</dbReference>
<dbReference type="KEGG" id="tcl:Tchl_1555"/>
<dbReference type="SUPFAM" id="SSF89392">
    <property type="entry name" value="Prokaryotic lipoproteins and lipoprotein localization factors"/>
    <property type="match status" value="1"/>
</dbReference>
<protein>
    <recommendedName>
        <fullName evidence="2">MucB/RseB N-terminal domain-containing protein</fullName>
    </recommendedName>
</protein>
<keyword evidence="1" id="KW-0732">Signal</keyword>
<evidence type="ECO:0000259" key="2">
    <source>
        <dbReference type="Pfam" id="PF03888"/>
    </source>
</evidence>
<dbReference type="InterPro" id="IPR029046">
    <property type="entry name" value="LolA/LolB/LppX"/>
</dbReference>
<evidence type="ECO:0000313" key="3">
    <source>
        <dbReference type="EMBL" id="APR04414.1"/>
    </source>
</evidence>
<reference evidence="3 4" key="1">
    <citation type="submission" date="2016-12" db="EMBL/GenBank/DDBJ databases">
        <title>Complete genome sequence of Thauera chlorobenzoica, a Betaproteobacterium degrading haloaromatics anaerobically to CO2 and halides.</title>
        <authorList>
            <person name="Goris T."/>
            <person name="Mergelsberg M."/>
            <person name="Boll M."/>
        </authorList>
    </citation>
    <scope>NUCLEOTIDE SEQUENCE [LARGE SCALE GENOMIC DNA]</scope>
    <source>
        <strain evidence="3 4">3CB1</strain>
    </source>
</reference>
<sequence length="194" mass="21664">MADPLTAAETGFRALDSYRATVRTVAADGERRVMRYFYRKPGWVRIEMLSPYRGAVLIYDPDARRVRLWPFGTGHVLSLSLAPDNRLVRDPRGHRIDRSHVGALLDNLQRLRAQGHATPLGATEVDGRAAIGVEIAGEAGAHVDGVHRYRVWFARDTHFPLRVESFAADGRPIETVDLSEVETGAVLPERLFQP</sequence>
<dbReference type="OrthoDB" id="8549004at2"/>
<dbReference type="EMBL" id="CP018839">
    <property type="protein sequence ID" value="APR04414.1"/>
    <property type="molecule type" value="Genomic_DNA"/>
</dbReference>
<evidence type="ECO:0000256" key="1">
    <source>
        <dbReference type="ARBA" id="ARBA00022729"/>
    </source>
</evidence>
<proteinExistence type="predicted"/>
<dbReference type="STRING" id="96773.Tchl_1555"/>
<gene>
    <name evidence="3" type="ORF">Tchl_1555</name>
</gene>
<organism evidence="3 4">
    <name type="scientific">Thauera chlorobenzoica</name>
    <dbReference type="NCBI Taxonomy" id="96773"/>
    <lineage>
        <taxon>Bacteria</taxon>
        <taxon>Pseudomonadati</taxon>
        <taxon>Pseudomonadota</taxon>
        <taxon>Betaproteobacteria</taxon>
        <taxon>Rhodocyclales</taxon>
        <taxon>Zoogloeaceae</taxon>
        <taxon>Thauera</taxon>
    </lineage>
</organism>
<dbReference type="AlphaFoldDB" id="A0A1L6FBX6"/>
<accession>A0A1L6FBX6</accession>
<keyword evidence="4" id="KW-1185">Reference proteome</keyword>
<name>A0A1L6FBX6_9RHOO</name>
<dbReference type="Proteomes" id="UP000185739">
    <property type="component" value="Chromosome"/>
</dbReference>
<feature type="domain" description="MucB/RseB N-terminal" evidence="2">
    <location>
        <begin position="94"/>
        <end position="191"/>
    </location>
</feature>
<dbReference type="Pfam" id="PF03888">
    <property type="entry name" value="MucB_RseB"/>
    <property type="match status" value="1"/>
</dbReference>
<evidence type="ECO:0000313" key="4">
    <source>
        <dbReference type="Proteomes" id="UP000185739"/>
    </source>
</evidence>